<organism evidence="1 2">
    <name type="scientific">Rhizophagus irregularis</name>
    <dbReference type="NCBI Taxonomy" id="588596"/>
    <lineage>
        <taxon>Eukaryota</taxon>
        <taxon>Fungi</taxon>
        <taxon>Fungi incertae sedis</taxon>
        <taxon>Mucoromycota</taxon>
        <taxon>Glomeromycotina</taxon>
        <taxon>Glomeromycetes</taxon>
        <taxon>Glomerales</taxon>
        <taxon>Glomeraceae</taxon>
        <taxon>Rhizophagus</taxon>
    </lineage>
</organism>
<gene>
    <name evidence="1" type="ORF">CHRIB12_LOCUS9023</name>
</gene>
<evidence type="ECO:0000313" key="1">
    <source>
        <dbReference type="EMBL" id="CAB5362296.1"/>
    </source>
</evidence>
<protein>
    <submittedName>
        <fullName evidence="1">Uncharacterized protein</fullName>
    </submittedName>
</protein>
<dbReference type="EMBL" id="CAGKOT010000017">
    <property type="protein sequence ID" value="CAB5362296.1"/>
    <property type="molecule type" value="Genomic_DNA"/>
</dbReference>
<name>A0A915Z4H8_9GLOM</name>
<proteinExistence type="predicted"/>
<evidence type="ECO:0000313" key="2">
    <source>
        <dbReference type="Proteomes" id="UP000684084"/>
    </source>
</evidence>
<comment type="caution">
    <text evidence="1">The sequence shown here is derived from an EMBL/GenBank/DDBJ whole genome shotgun (WGS) entry which is preliminary data.</text>
</comment>
<dbReference type="VEuPathDB" id="FungiDB:RhiirFUN_026864"/>
<dbReference type="AlphaFoldDB" id="A0A915Z4H8"/>
<reference evidence="1" key="1">
    <citation type="submission" date="2020-05" db="EMBL/GenBank/DDBJ databases">
        <authorList>
            <person name="Rincon C."/>
            <person name="Sanders R I."/>
            <person name="Robbins C."/>
            <person name="Chaturvedi A."/>
        </authorList>
    </citation>
    <scope>NUCLEOTIDE SEQUENCE</scope>
    <source>
        <strain evidence="1">CHB12</strain>
    </source>
</reference>
<sequence length="80" mass="9824">MTFWLHQNDSFYNIVNSLKIYIEKAYYRYCHSILKISKKYLKKLIAAPGHCSSGLFWRARFHSQQLKDHFEYKFRILTMR</sequence>
<dbReference type="Proteomes" id="UP000684084">
    <property type="component" value="Unassembled WGS sequence"/>
</dbReference>
<accession>A0A915Z4H8</accession>